<dbReference type="SUPFAM" id="SSF50998">
    <property type="entry name" value="Quinoprotein alcohol dehydrogenase-like"/>
    <property type="match status" value="1"/>
</dbReference>
<dbReference type="Pfam" id="PF01048">
    <property type="entry name" value="PNP_UDP_1"/>
    <property type="match status" value="1"/>
</dbReference>
<gene>
    <name evidence="3" type="ORF">TWF106_010039</name>
</gene>
<dbReference type="Pfam" id="PF00400">
    <property type="entry name" value="WD40"/>
    <property type="match status" value="2"/>
</dbReference>
<dbReference type="InterPro" id="IPR036322">
    <property type="entry name" value="WD40_repeat_dom_sf"/>
</dbReference>
<dbReference type="InterPro" id="IPR001680">
    <property type="entry name" value="WD40_rpt"/>
</dbReference>
<feature type="domain" description="Nucleoside phosphorylase" evidence="2">
    <location>
        <begin position="10"/>
        <end position="255"/>
    </location>
</feature>
<dbReference type="PROSITE" id="PS50294">
    <property type="entry name" value="WD_REPEATS_REGION"/>
    <property type="match status" value="2"/>
</dbReference>
<dbReference type="SUPFAM" id="SSF50978">
    <property type="entry name" value="WD40 repeat-like"/>
    <property type="match status" value="1"/>
</dbReference>
<feature type="repeat" description="WD" evidence="1">
    <location>
        <begin position="685"/>
        <end position="726"/>
    </location>
</feature>
<dbReference type="GO" id="GO:0003824">
    <property type="term" value="F:catalytic activity"/>
    <property type="evidence" value="ECO:0007669"/>
    <property type="project" value="InterPro"/>
</dbReference>
<evidence type="ECO:0000313" key="3">
    <source>
        <dbReference type="EMBL" id="KAF3212109.1"/>
    </source>
</evidence>
<dbReference type="InterPro" id="IPR053137">
    <property type="entry name" value="NLR-like"/>
</dbReference>
<sequence>MDRPSHESYTVACICPMGVELAAVEAMLDHIHEGPFSDKNSYTLGRMGAHNIVIAVMPEIGNNTAATVATQLLNDFKSIRFGLLLGTGGGIPVEDECDIRLGDVVVSKSTGTFAPAVIAANVQKLQARHRREGNKLSTHLADMLVRYLHMKEEGEYFYQGSEHDRLFEATYNHQGGKTCRLCDQSKVIDREPRRNTSPRIFYGNIGSSNQFLKDAITRDKLQEDLGIICVEMGAAGLMDQFPCLVIQGICHYADSHKNKRWQSYAAATAAAYAKELLSIIPAQEIDILRGPSLSDFLKDAHQFILYNLSMIKQSPLQVYCYALIFTDQTSLIRKKFTDEMQYWIKSAVTKYKYTRLIQVLESDGLGLIQSLVSSPNGKIIASVSPIHRAVVILWDTATGAELQAIDTEDEWIKMIAFSADSKSIVSVSHTSQTILVWNIVTGTVVSRRRLFENLTENQKAAIGRINDIFISADGNLVAVLSKDRGLHLCNTETGSFLLTLERYSPADEIVVEPVGISTSSKMIESGLEKTLRTTYKYSYTGIILWDTMTGAILRVLRSEGIQFDAGALAFSPNGEKLASVIGFINEVKLWDIATGDILRARTPTGDIYTLSFSPSGKTVALGGRVIKLWGIEADTLLKVNNDNRGVVRCLAFSPDSKAFVSTTTTEPKIWLWDIASMNDAVPQETEVHKSDVNIVVISPHGTMIASTGLNKTVRLWDAKMCTALRVHQCEFEDVKVIKFLTDSEAVAYGTNLGSCVILAWSLVTGTFQVVWKVGGYRYENITSIAVSPNNKMIAYASEDGTIRLWDRTTVAALQTLRGIESYSKRSPSRRTRPIDYMGLWASSIFTGQ</sequence>
<dbReference type="PANTHER" id="PTHR46082:SF11">
    <property type="entry name" value="AAA+ ATPASE DOMAIN-CONTAINING PROTEIN-RELATED"/>
    <property type="match status" value="1"/>
</dbReference>
<accession>A0A7C8UEV3</accession>
<protein>
    <recommendedName>
        <fullName evidence="2">Nucleoside phosphorylase domain-containing protein</fullName>
    </recommendedName>
</protein>
<comment type="caution">
    <text evidence="3">The sequence shown here is derived from an EMBL/GenBank/DDBJ whole genome shotgun (WGS) entry which is preliminary data.</text>
</comment>
<dbReference type="Gene3D" id="2.130.10.10">
    <property type="entry name" value="YVTN repeat-like/Quinoprotein amine dehydrogenase"/>
    <property type="match status" value="3"/>
</dbReference>
<keyword evidence="1" id="KW-0853">WD repeat</keyword>
<dbReference type="Proteomes" id="UP000472727">
    <property type="component" value="Unassembled WGS sequence"/>
</dbReference>
<evidence type="ECO:0000259" key="2">
    <source>
        <dbReference type="Pfam" id="PF01048"/>
    </source>
</evidence>
<dbReference type="SUPFAM" id="SSF53167">
    <property type="entry name" value="Purine and uridine phosphorylases"/>
    <property type="match status" value="1"/>
</dbReference>
<dbReference type="PROSITE" id="PS50082">
    <property type="entry name" value="WD_REPEATS_2"/>
    <property type="match status" value="2"/>
</dbReference>
<organism evidence="3 4">
    <name type="scientific">Orbilia oligospora</name>
    <name type="common">Nematode-trapping fungus</name>
    <name type="synonym">Arthrobotrys oligospora</name>
    <dbReference type="NCBI Taxonomy" id="2813651"/>
    <lineage>
        <taxon>Eukaryota</taxon>
        <taxon>Fungi</taxon>
        <taxon>Dikarya</taxon>
        <taxon>Ascomycota</taxon>
        <taxon>Pezizomycotina</taxon>
        <taxon>Orbiliomycetes</taxon>
        <taxon>Orbiliales</taxon>
        <taxon>Orbiliaceae</taxon>
        <taxon>Orbilia</taxon>
    </lineage>
</organism>
<reference evidence="3 4" key="1">
    <citation type="submission" date="2019-06" db="EMBL/GenBank/DDBJ databases">
        <authorList>
            <person name="Palmer J.M."/>
        </authorList>
    </citation>
    <scope>NUCLEOTIDE SEQUENCE [LARGE SCALE GENOMIC DNA]</scope>
    <source>
        <strain evidence="3 4">TWF106</strain>
    </source>
</reference>
<dbReference type="PANTHER" id="PTHR46082">
    <property type="entry name" value="ATP/GTP-BINDING PROTEIN-RELATED"/>
    <property type="match status" value="1"/>
</dbReference>
<feature type="repeat" description="WD" evidence="1">
    <location>
        <begin position="781"/>
        <end position="815"/>
    </location>
</feature>
<dbReference type="GO" id="GO:0009116">
    <property type="term" value="P:nucleoside metabolic process"/>
    <property type="evidence" value="ECO:0007669"/>
    <property type="project" value="InterPro"/>
</dbReference>
<evidence type="ECO:0000313" key="4">
    <source>
        <dbReference type="Proteomes" id="UP000472727"/>
    </source>
</evidence>
<dbReference type="Gene3D" id="3.40.50.1580">
    <property type="entry name" value="Nucleoside phosphorylase domain"/>
    <property type="match status" value="1"/>
</dbReference>
<name>A0A7C8UEV3_ORBOL</name>
<dbReference type="InterPro" id="IPR000845">
    <property type="entry name" value="Nucleoside_phosphorylase_d"/>
</dbReference>
<dbReference type="InterPro" id="IPR015943">
    <property type="entry name" value="WD40/YVTN_repeat-like_dom_sf"/>
</dbReference>
<evidence type="ECO:0000256" key="1">
    <source>
        <dbReference type="PROSITE-ProRule" id="PRU00221"/>
    </source>
</evidence>
<proteinExistence type="predicted"/>
<dbReference type="InterPro" id="IPR011047">
    <property type="entry name" value="Quinoprotein_ADH-like_sf"/>
</dbReference>
<dbReference type="SMART" id="SM00320">
    <property type="entry name" value="WD40"/>
    <property type="match status" value="8"/>
</dbReference>
<dbReference type="AlphaFoldDB" id="A0A7C8UEV3"/>
<dbReference type="EMBL" id="WIWS01000071">
    <property type="protein sequence ID" value="KAF3212109.1"/>
    <property type="molecule type" value="Genomic_DNA"/>
</dbReference>
<dbReference type="InterPro" id="IPR035994">
    <property type="entry name" value="Nucleoside_phosphorylase_sf"/>
</dbReference>